<evidence type="ECO:0000256" key="1">
    <source>
        <dbReference type="SAM" id="MobiDB-lite"/>
    </source>
</evidence>
<feature type="chain" id="PRO_5019417501" description="Right handed beta helix domain-containing protein" evidence="2">
    <location>
        <begin position="28"/>
        <end position="731"/>
    </location>
</feature>
<feature type="region of interest" description="Disordered" evidence="1">
    <location>
        <begin position="355"/>
        <end position="378"/>
    </location>
</feature>
<feature type="signal peptide" evidence="2">
    <location>
        <begin position="1"/>
        <end position="27"/>
    </location>
</feature>
<dbReference type="PANTHER" id="PTHR11319">
    <property type="entry name" value="G PROTEIN-COUPLED RECEPTOR-RELATED"/>
    <property type="match status" value="1"/>
</dbReference>
<evidence type="ECO:0000256" key="2">
    <source>
        <dbReference type="SAM" id="SignalP"/>
    </source>
</evidence>
<evidence type="ECO:0000313" key="4">
    <source>
        <dbReference type="Proteomes" id="UP000291116"/>
    </source>
</evidence>
<dbReference type="PANTHER" id="PTHR11319:SF35">
    <property type="entry name" value="OUTER MEMBRANE PROTEIN PMPC-RELATED"/>
    <property type="match status" value="1"/>
</dbReference>
<evidence type="ECO:0008006" key="5">
    <source>
        <dbReference type="Google" id="ProtNLM"/>
    </source>
</evidence>
<feature type="compositionally biased region" description="Pro residues" evidence="1">
    <location>
        <begin position="317"/>
        <end position="329"/>
    </location>
</feature>
<dbReference type="Proteomes" id="UP000291116">
    <property type="component" value="Unassembled WGS sequence"/>
</dbReference>
<protein>
    <recommendedName>
        <fullName evidence="5">Right handed beta helix domain-containing protein</fullName>
    </recommendedName>
</protein>
<organism evidence="3 4">
    <name type="scientific">Pseudo-nitzschia multistriata</name>
    <dbReference type="NCBI Taxonomy" id="183589"/>
    <lineage>
        <taxon>Eukaryota</taxon>
        <taxon>Sar</taxon>
        <taxon>Stramenopiles</taxon>
        <taxon>Ochrophyta</taxon>
        <taxon>Bacillariophyta</taxon>
        <taxon>Bacillariophyceae</taxon>
        <taxon>Bacillariophycidae</taxon>
        <taxon>Bacillariales</taxon>
        <taxon>Bacillariaceae</taxon>
        <taxon>Pseudo-nitzschia</taxon>
    </lineage>
</organism>
<dbReference type="InterPro" id="IPR011050">
    <property type="entry name" value="Pectin_lyase_fold/virulence"/>
</dbReference>
<reference evidence="3 4" key="1">
    <citation type="submission" date="2019-01" db="EMBL/GenBank/DDBJ databases">
        <authorList>
            <person name="Ferrante I. M."/>
        </authorList>
    </citation>
    <scope>NUCLEOTIDE SEQUENCE [LARGE SCALE GENOMIC DNA]</scope>
    <source>
        <strain evidence="3 4">B856</strain>
    </source>
</reference>
<feature type="compositionally biased region" description="Polar residues" evidence="1">
    <location>
        <begin position="361"/>
        <end position="374"/>
    </location>
</feature>
<feature type="region of interest" description="Disordered" evidence="1">
    <location>
        <begin position="300"/>
        <end position="330"/>
    </location>
</feature>
<dbReference type="EMBL" id="CAACVS010000592">
    <property type="protein sequence ID" value="VEU43852.1"/>
    <property type="molecule type" value="Genomic_DNA"/>
</dbReference>
<name>A0A448ZP77_9STRA</name>
<evidence type="ECO:0000313" key="3">
    <source>
        <dbReference type="EMBL" id="VEU43852.1"/>
    </source>
</evidence>
<gene>
    <name evidence="3" type="ORF">PSNMU_V1.4_AUG-EV-PASAV3_0109050</name>
</gene>
<proteinExistence type="predicted"/>
<keyword evidence="2" id="KW-0732">Signal</keyword>
<dbReference type="OrthoDB" id="10507953at2759"/>
<keyword evidence="4" id="KW-1185">Reference proteome</keyword>
<dbReference type="AlphaFoldDB" id="A0A448ZP77"/>
<accession>A0A448ZP77</accession>
<sequence>MNLHSSVIRNTIGTVCVLLSAAWSTDAQSHLKRKDLCPTYSEVDPLIECVEVASYGGLVEVIENAPSGAEITFCPFFIRKTISVDPIMVKKGIKVTCARKEEDQFCTIIGYGNHLVIDTAEDTLWQGFNFKGSNDHAVLITGEADNTELATHTFCQVSFSENVRAKSTRGGALMLERSAGTVNVVETFFAENFSSTYGAAIYSRTNQLNIIYSLFLQNKSNGYGPAVFVAQGGNLMVKTTTFIGNKGRDGHGVLFNPGEGAGTYEDGFDNSINNGDCRGVYDLTTKACIVFNVSPPTRYPTPSPTFKPTKQPTKLPTAPPTIAPKPTRPPIVAITKSPVKVYTAAPTKVTVTKAPTTKAPNSTQKPIVSPTNKPTIDITKGPVQVVTAAPTNKPTLTKKPIASPSNNPMIAPISATAEPTDKQLASAPTITTKTPTTEPTKKVTEANSFAKDIANLCIFRAIPKDRKCIDVETYEDFKVAIKSAMKSESKDVQFCGGFTLEKLEVEPVEVDRSIDIRCIATCTFFGVGPFAKISGLSKIRLQNLKFVNAQETSAVVVSTISVASKTTFCETEFSKNLVSPENLDLGGALTVADKSGIVNVVNSTFSGNIAALGGAIHSDGFKLNVVGTSFVANNAYNTGNAIYVGDGNHLFVESSTFILNIEAASRELGRGGDGGAESVAIAVQPDRSIRSGIHKGMIQDGGSNQMILSGKCKGYYILQKKFCYYFSKYLS</sequence>
<dbReference type="SUPFAM" id="SSF51126">
    <property type="entry name" value="Pectin lyase-like"/>
    <property type="match status" value="2"/>
</dbReference>